<dbReference type="GO" id="GO:0016787">
    <property type="term" value="F:hydrolase activity"/>
    <property type="evidence" value="ECO:0007669"/>
    <property type="project" value="UniProtKB-KW"/>
</dbReference>
<keyword evidence="2" id="KW-0378">Hydrolase</keyword>
<name>A0A3M6R215_9BURK</name>
<dbReference type="OrthoDB" id="8543939at2"/>
<protein>
    <submittedName>
        <fullName evidence="2">Alpha/beta hydrolase</fullName>
    </submittedName>
</protein>
<dbReference type="InterPro" id="IPR029058">
    <property type="entry name" value="AB_hydrolase_fold"/>
</dbReference>
<dbReference type="AlphaFoldDB" id="A0A3M6R215"/>
<sequence length="295" mass="32156">MAYWDWPAAESGDDGHLILCVHGLSRNGRDFDVLARQLSLHARVICPDVVGRGRSDWLADPQSYQVPFYVADMLTLLQTVLAESAAAGRPVTQLDWVGTSMGGLIGMAVAALPPPPGRVVLRRLVLNDVGPVITWASIQRIGTYLGQQPEFDSEQQAADYLRRVAASFGPHSDAEWLALSRPMLRPLDNGRLGLHYDPAIAVAFADMTEAAAAANEHLLWQLYDGIQAQTLLLRGAESDLLTREAAQRMTLRGPRARLVEFARVGHAPTLVHADQTAVVLPFLIDAQPPGFDDVD</sequence>
<dbReference type="EMBL" id="RDQO01000001">
    <property type="protein sequence ID" value="RMX08949.1"/>
    <property type="molecule type" value="Genomic_DNA"/>
</dbReference>
<comment type="caution">
    <text evidence="2">The sequence shown here is derived from an EMBL/GenBank/DDBJ whole genome shotgun (WGS) entry which is preliminary data.</text>
</comment>
<proteinExistence type="predicted"/>
<accession>A0A3M6R215</accession>
<evidence type="ECO:0000313" key="2">
    <source>
        <dbReference type="EMBL" id="RMX08949.1"/>
    </source>
</evidence>
<evidence type="ECO:0000313" key="3">
    <source>
        <dbReference type="Proteomes" id="UP000278006"/>
    </source>
</evidence>
<dbReference type="PANTHER" id="PTHR43194:SF2">
    <property type="entry name" value="PEROXISOMAL MEMBRANE PROTEIN LPX1"/>
    <property type="match status" value="1"/>
</dbReference>
<dbReference type="SUPFAM" id="SSF53474">
    <property type="entry name" value="alpha/beta-Hydrolases"/>
    <property type="match status" value="1"/>
</dbReference>
<dbReference type="PANTHER" id="PTHR43194">
    <property type="entry name" value="HYDROLASE ALPHA/BETA FOLD FAMILY"/>
    <property type="match status" value="1"/>
</dbReference>
<feature type="domain" description="AB hydrolase-1" evidence="1">
    <location>
        <begin position="18"/>
        <end position="277"/>
    </location>
</feature>
<dbReference type="Pfam" id="PF12697">
    <property type="entry name" value="Abhydrolase_6"/>
    <property type="match status" value="1"/>
</dbReference>
<dbReference type="Gene3D" id="3.40.50.1820">
    <property type="entry name" value="alpha/beta hydrolase"/>
    <property type="match status" value="1"/>
</dbReference>
<organism evidence="2 3">
    <name type="scientific">Corticibacter populi</name>
    <dbReference type="NCBI Taxonomy" id="1550736"/>
    <lineage>
        <taxon>Bacteria</taxon>
        <taxon>Pseudomonadati</taxon>
        <taxon>Pseudomonadota</taxon>
        <taxon>Betaproteobacteria</taxon>
        <taxon>Burkholderiales</taxon>
        <taxon>Comamonadaceae</taxon>
        <taxon>Corticibacter</taxon>
    </lineage>
</organism>
<reference evidence="2 3" key="1">
    <citation type="submission" date="2018-10" db="EMBL/GenBank/DDBJ databases">
        <title>Draft genome of Cortibacter populi DSM10536.</title>
        <authorList>
            <person name="Bernier A.-M."/>
            <person name="Bernard K."/>
        </authorList>
    </citation>
    <scope>NUCLEOTIDE SEQUENCE [LARGE SCALE GENOMIC DNA]</scope>
    <source>
        <strain evidence="2 3">DSM 105136</strain>
    </source>
</reference>
<gene>
    <name evidence="2" type="ORF">D8I35_06985</name>
</gene>
<evidence type="ECO:0000259" key="1">
    <source>
        <dbReference type="Pfam" id="PF12697"/>
    </source>
</evidence>
<dbReference type="InterPro" id="IPR050228">
    <property type="entry name" value="Carboxylesterase_BioH"/>
</dbReference>
<dbReference type="Proteomes" id="UP000278006">
    <property type="component" value="Unassembled WGS sequence"/>
</dbReference>
<dbReference type="InterPro" id="IPR000073">
    <property type="entry name" value="AB_hydrolase_1"/>
</dbReference>
<keyword evidence="3" id="KW-1185">Reference proteome</keyword>